<dbReference type="EMBL" id="JAHUTI010059354">
    <property type="protein sequence ID" value="MED6250942.1"/>
    <property type="molecule type" value="Genomic_DNA"/>
</dbReference>
<reference evidence="1 2" key="1">
    <citation type="submission" date="2021-07" db="EMBL/GenBank/DDBJ databases">
        <authorList>
            <person name="Palmer J.M."/>
        </authorList>
    </citation>
    <scope>NUCLEOTIDE SEQUENCE [LARGE SCALE GENOMIC DNA]</scope>
    <source>
        <strain evidence="1 2">AT_MEX2019</strain>
        <tissue evidence="1">Muscle</tissue>
    </source>
</reference>
<gene>
    <name evidence="1" type="ORF">ATANTOWER_016725</name>
</gene>
<feature type="non-terminal residue" evidence="1">
    <location>
        <position position="1"/>
    </location>
</feature>
<comment type="caution">
    <text evidence="1">The sequence shown here is derived from an EMBL/GenBank/DDBJ whole genome shotgun (WGS) entry which is preliminary data.</text>
</comment>
<organism evidence="1 2">
    <name type="scientific">Ataeniobius toweri</name>
    <dbReference type="NCBI Taxonomy" id="208326"/>
    <lineage>
        <taxon>Eukaryota</taxon>
        <taxon>Metazoa</taxon>
        <taxon>Chordata</taxon>
        <taxon>Craniata</taxon>
        <taxon>Vertebrata</taxon>
        <taxon>Euteleostomi</taxon>
        <taxon>Actinopterygii</taxon>
        <taxon>Neopterygii</taxon>
        <taxon>Teleostei</taxon>
        <taxon>Neoteleostei</taxon>
        <taxon>Acanthomorphata</taxon>
        <taxon>Ovalentaria</taxon>
        <taxon>Atherinomorphae</taxon>
        <taxon>Cyprinodontiformes</taxon>
        <taxon>Goodeidae</taxon>
        <taxon>Ataeniobius</taxon>
    </lineage>
</organism>
<accession>A0ABU7BKE1</accession>
<evidence type="ECO:0000313" key="1">
    <source>
        <dbReference type="EMBL" id="MED6250942.1"/>
    </source>
</evidence>
<sequence>AGQENGCFSIILWLELDSSLSGINIPGFSSLSWYKCRCRNLTVSKMTEGRRCQVHLLDDRKLELLVQVSASSSLAVSHASTPPVI</sequence>
<proteinExistence type="predicted"/>
<protein>
    <submittedName>
        <fullName evidence="1">Uncharacterized protein</fullName>
    </submittedName>
</protein>
<name>A0ABU7BKE1_9TELE</name>
<evidence type="ECO:0000313" key="2">
    <source>
        <dbReference type="Proteomes" id="UP001345963"/>
    </source>
</evidence>
<dbReference type="Proteomes" id="UP001345963">
    <property type="component" value="Unassembled WGS sequence"/>
</dbReference>
<keyword evidence="2" id="KW-1185">Reference proteome</keyword>